<keyword evidence="3" id="KW-1185">Reference proteome</keyword>
<dbReference type="EMBL" id="CP001739">
    <property type="protein sequence ID" value="ACZ08192.1"/>
    <property type="molecule type" value="Genomic_DNA"/>
</dbReference>
<evidence type="ECO:0000313" key="2">
    <source>
        <dbReference type="EMBL" id="ACZ08192.1"/>
    </source>
</evidence>
<keyword evidence="1" id="KW-0472">Membrane</keyword>
<dbReference type="Proteomes" id="UP000000845">
    <property type="component" value="Chromosome"/>
</dbReference>
<reference evidence="3" key="1">
    <citation type="submission" date="2009-09" db="EMBL/GenBank/DDBJ databases">
        <title>The complete chromosome of Sebaldella termitidis ATCC 33386.</title>
        <authorList>
            <consortium name="US DOE Joint Genome Institute (JGI-PGF)"/>
            <person name="Lucas S."/>
            <person name="Copeland A."/>
            <person name="Lapidus A."/>
            <person name="Glavina del Rio T."/>
            <person name="Dalin E."/>
            <person name="Tice H."/>
            <person name="Bruce D."/>
            <person name="Goodwin L."/>
            <person name="Pitluck S."/>
            <person name="Kyrpides N."/>
            <person name="Mavromatis K."/>
            <person name="Ivanova N."/>
            <person name="Mikhailova N."/>
            <person name="Sims D."/>
            <person name="Meincke L."/>
            <person name="Brettin T."/>
            <person name="Detter J.C."/>
            <person name="Han C."/>
            <person name="Larimer F."/>
            <person name="Land M."/>
            <person name="Hauser L."/>
            <person name="Markowitz V."/>
            <person name="Cheng J.F."/>
            <person name="Hugenholtz P."/>
            <person name="Woyke T."/>
            <person name="Wu D."/>
            <person name="Eisen J.A."/>
        </authorList>
    </citation>
    <scope>NUCLEOTIDE SEQUENCE [LARGE SCALE GENOMIC DNA]</scope>
    <source>
        <strain evidence="3">ATCC 33386 / NCTC 11300</strain>
    </source>
</reference>
<sequence>MTKEKMNELYEKSQEIVTMMEELGIKECNGYVLKSISSGTFLMLNNIYISLSLSYIYINDNLNKFMPTTTLEIMIQFNDDINNDKFIQLEELYQNFLE</sequence>
<organism evidence="2 3">
    <name type="scientific">Sebaldella termitidis (strain ATCC 33386 / NCTC 11300)</name>
    <dbReference type="NCBI Taxonomy" id="526218"/>
    <lineage>
        <taxon>Bacteria</taxon>
        <taxon>Fusobacteriati</taxon>
        <taxon>Fusobacteriota</taxon>
        <taxon>Fusobacteriia</taxon>
        <taxon>Fusobacteriales</taxon>
        <taxon>Leptotrichiaceae</taxon>
        <taxon>Sebaldella</taxon>
    </lineage>
</organism>
<keyword evidence="1" id="KW-0812">Transmembrane</keyword>
<evidence type="ECO:0000256" key="1">
    <source>
        <dbReference type="SAM" id="Phobius"/>
    </source>
</evidence>
<dbReference type="RefSeq" id="WP_012860788.1">
    <property type="nucleotide sequence ID" value="NC_013517.1"/>
</dbReference>
<reference evidence="2 3" key="2">
    <citation type="journal article" date="2010" name="Stand. Genomic Sci.">
        <title>Complete genome sequence of Sebaldella termitidis type strain (NCTC 11300).</title>
        <authorList>
            <person name="Harmon-Smith M."/>
            <person name="Celia L."/>
            <person name="Chertkov O."/>
            <person name="Lapidus A."/>
            <person name="Copeland A."/>
            <person name="Glavina Del Rio T."/>
            <person name="Nolan M."/>
            <person name="Lucas S."/>
            <person name="Tice H."/>
            <person name="Cheng J.F."/>
            <person name="Han C."/>
            <person name="Detter J.C."/>
            <person name="Bruce D."/>
            <person name="Goodwin L."/>
            <person name="Pitluck S."/>
            <person name="Pati A."/>
            <person name="Liolios K."/>
            <person name="Ivanova N."/>
            <person name="Mavromatis K."/>
            <person name="Mikhailova N."/>
            <person name="Chen A."/>
            <person name="Palaniappan K."/>
            <person name="Land M."/>
            <person name="Hauser L."/>
            <person name="Chang Y.J."/>
            <person name="Jeffries C.D."/>
            <person name="Brettin T."/>
            <person name="Goker M."/>
            <person name="Beck B."/>
            <person name="Bristow J."/>
            <person name="Eisen J.A."/>
            <person name="Markowitz V."/>
            <person name="Hugenholtz P."/>
            <person name="Kyrpides N.C."/>
            <person name="Klenk H.P."/>
            <person name="Chen F."/>
        </authorList>
    </citation>
    <scope>NUCLEOTIDE SEQUENCE [LARGE SCALE GENOMIC DNA]</scope>
    <source>
        <strain evidence="3">ATCC 33386 / NCTC 11300</strain>
    </source>
</reference>
<dbReference type="KEGG" id="str:Sterm_1326"/>
<dbReference type="AlphaFoldDB" id="D1AHF8"/>
<dbReference type="STRING" id="526218.Sterm_1326"/>
<name>D1AHF8_SEBTE</name>
<proteinExistence type="predicted"/>
<feature type="transmembrane region" description="Helical" evidence="1">
    <location>
        <begin position="39"/>
        <end position="58"/>
    </location>
</feature>
<dbReference type="HOGENOM" id="CLU_2332057_0_0_0"/>
<gene>
    <name evidence="2" type="ordered locus">Sterm_1326</name>
</gene>
<accession>D1AHF8</accession>
<evidence type="ECO:0000313" key="3">
    <source>
        <dbReference type="Proteomes" id="UP000000845"/>
    </source>
</evidence>
<keyword evidence="1" id="KW-1133">Transmembrane helix</keyword>
<protein>
    <submittedName>
        <fullName evidence="2">Uncharacterized protein</fullName>
    </submittedName>
</protein>